<evidence type="ECO:0000259" key="1">
    <source>
        <dbReference type="Pfam" id="PF13477"/>
    </source>
</evidence>
<reference evidence="2" key="1">
    <citation type="submission" date="2017-08" db="EMBL/GenBank/DDBJ databases">
        <authorList>
            <person name="Imhoff J.F."/>
            <person name="Rahn T."/>
            <person name="Kuenzel S."/>
            <person name="Neulinger S.C."/>
        </authorList>
    </citation>
    <scope>NUCLEOTIDE SEQUENCE</scope>
    <source>
        <strain evidence="2">DSM 11080</strain>
    </source>
</reference>
<gene>
    <name evidence="2" type="ORF">CKO40_20570</name>
</gene>
<comment type="caution">
    <text evidence="2">The sequence shown here is derived from an EMBL/GenBank/DDBJ whole genome shotgun (WGS) entry which is preliminary data.</text>
</comment>
<dbReference type="Pfam" id="PF13477">
    <property type="entry name" value="Glyco_trans_4_2"/>
    <property type="match status" value="1"/>
</dbReference>
<dbReference type="Proteomes" id="UP001296776">
    <property type="component" value="Unassembled WGS sequence"/>
</dbReference>
<dbReference type="CDD" id="cd03808">
    <property type="entry name" value="GT4_CapM-like"/>
    <property type="match status" value="1"/>
</dbReference>
<dbReference type="RefSeq" id="WP_200348338.1">
    <property type="nucleotide sequence ID" value="NZ_NRSJ01000054.1"/>
</dbReference>
<dbReference type="PANTHER" id="PTHR12526">
    <property type="entry name" value="GLYCOSYLTRANSFERASE"/>
    <property type="match status" value="1"/>
</dbReference>
<dbReference type="AlphaFoldDB" id="A0AAJ0XC53"/>
<dbReference type="EMBL" id="NRSJ01000054">
    <property type="protein sequence ID" value="MBK1706865.1"/>
    <property type="molecule type" value="Genomic_DNA"/>
</dbReference>
<dbReference type="InterPro" id="IPR028098">
    <property type="entry name" value="Glyco_trans_4-like_N"/>
</dbReference>
<sequence>MTRLLFVVSEDWFFVSHRLHLAQAAIQEGFQVAVLTRISNQLARIEQAGVTVFDWRLERGSRNPLSELSALFGLLRAMRAFRPDVIHAVAMQPVLYATAGGWLTGVNRRVLALSGLGFVFSSSRLRARLLRRPLSAALRLALNGKHTRVILQNPDDCRTLIDAGVARPESVRLVRGSGVDTSVFVPAIKRRATPLIILPARLLWDKGVGEFVTCARAIKAAGVQARFALVGDPDPHNPESVPLAQLHQWVAEGAVEWWGRRADMPAVLAQADLVCLPSYREGLPLALLEAASCGLPIVTFDVPGCREAVEHGKNGFLVPFGDQGMLNDAVARLLADEALRRQFGAAGREKAEREFTRERIAKETLAVWNEALA</sequence>
<proteinExistence type="predicted"/>
<feature type="domain" description="Glycosyltransferase subfamily 4-like N-terminal" evidence="1">
    <location>
        <begin position="3"/>
        <end position="153"/>
    </location>
</feature>
<evidence type="ECO:0000313" key="3">
    <source>
        <dbReference type="Proteomes" id="UP001296776"/>
    </source>
</evidence>
<keyword evidence="3" id="KW-1185">Reference proteome</keyword>
<accession>A0AAJ0XC53</accession>
<dbReference type="Pfam" id="PF13692">
    <property type="entry name" value="Glyco_trans_1_4"/>
    <property type="match status" value="1"/>
</dbReference>
<organism evidence="2 3">
    <name type="scientific">Halochromatium glycolicum</name>
    <dbReference type="NCBI Taxonomy" id="85075"/>
    <lineage>
        <taxon>Bacteria</taxon>
        <taxon>Pseudomonadati</taxon>
        <taxon>Pseudomonadota</taxon>
        <taxon>Gammaproteobacteria</taxon>
        <taxon>Chromatiales</taxon>
        <taxon>Chromatiaceae</taxon>
        <taxon>Halochromatium</taxon>
    </lineage>
</organism>
<dbReference type="GO" id="GO:0016757">
    <property type="term" value="F:glycosyltransferase activity"/>
    <property type="evidence" value="ECO:0007669"/>
    <property type="project" value="UniProtKB-ARBA"/>
</dbReference>
<name>A0AAJ0XC53_9GAMM</name>
<evidence type="ECO:0000313" key="2">
    <source>
        <dbReference type="EMBL" id="MBK1706865.1"/>
    </source>
</evidence>
<dbReference type="SUPFAM" id="SSF53756">
    <property type="entry name" value="UDP-Glycosyltransferase/glycogen phosphorylase"/>
    <property type="match status" value="1"/>
</dbReference>
<reference evidence="2" key="2">
    <citation type="journal article" date="2020" name="Microorganisms">
        <title>Osmotic Adaptation and Compatible Solute Biosynthesis of Phototrophic Bacteria as Revealed from Genome Analyses.</title>
        <authorList>
            <person name="Imhoff J.F."/>
            <person name="Rahn T."/>
            <person name="Kunzel S."/>
            <person name="Keller A."/>
            <person name="Neulinger S.C."/>
        </authorList>
    </citation>
    <scope>NUCLEOTIDE SEQUENCE</scope>
    <source>
        <strain evidence="2">DSM 11080</strain>
    </source>
</reference>
<dbReference type="PANTHER" id="PTHR12526:SF638">
    <property type="entry name" value="SPORE COAT PROTEIN SA"/>
    <property type="match status" value="1"/>
</dbReference>
<protein>
    <submittedName>
        <fullName evidence="2">Glycosyltransferase family 1 protein</fullName>
    </submittedName>
</protein>
<dbReference type="Gene3D" id="3.40.50.2000">
    <property type="entry name" value="Glycogen Phosphorylase B"/>
    <property type="match status" value="2"/>
</dbReference>